<dbReference type="EMBL" id="JBJUIK010000012">
    <property type="protein sequence ID" value="KAL3508851.1"/>
    <property type="molecule type" value="Genomic_DNA"/>
</dbReference>
<dbReference type="SUPFAM" id="SSF56672">
    <property type="entry name" value="DNA/RNA polymerases"/>
    <property type="match status" value="1"/>
</dbReference>
<organism evidence="2 3">
    <name type="scientific">Cinchona calisaya</name>
    <dbReference type="NCBI Taxonomy" id="153742"/>
    <lineage>
        <taxon>Eukaryota</taxon>
        <taxon>Viridiplantae</taxon>
        <taxon>Streptophyta</taxon>
        <taxon>Embryophyta</taxon>
        <taxon>Tracheophyta</taxon>
        <taxon>Spermatophyta</taxon>
        <taxon>Magnoliopsida</taxon>
        <taxon>eudicotyledons</taxon>
        <taxon>Gunneridae</taxon>
        <taxon>Pentapetalae</taxon>
        <taxon>asterids</taxon>
        <taxon>lamiids</taxon>
        <taxon>Gentianales</taxon>
        <taxon>Rubiaceae</taxon>
        <taxon>Cinchonoideae</taxon>
        <taxon>Cinchoneae</taxon>
        <taxon>Cinchona</taxon>
    </lineage>
</organism>
<dbReference type="PANTHER" id="PTHR11439:SF517">
    <property type="entry name" value="CYSTEINE-RICH RLK (RECEPTOR-LIKE PROTEIN KINASE) 8"/>
    <property type="match status" value="1"/>
</dbReference>
<name>A0ABD2YN71_9GENT</name>
<dbReference type="PANTHER" id="PTHR11439">
    <property type="entry name" value="GAG-POL-RELATED RETROTRANSPOSON"/>
    <property type="match status" value="1"/>
</dbReference>
<reference evidence="2 3" key="1">
    <citation type="submission" date="2024-11" db="EMBL/GenBank/DDBJ databases">
        <title>A near-complete genome assembly of Cinchona calisaya.</title>
        <authorList>
            <person name="Lian D.C."/>
            <person name="Zhao X.W."/>
            <person name="Wei L."/>
        </authorList>
    </citation>
    <scope>NUCLEOTIDE SEQUENCE [LARGE SCALE GENOMIC DNA]</scope>
    <source>
        <tissue evidence="2">Nenye</tissue>
    </source>
</reference>
<dbReference type="Pfam" id="PF07727">
    <property type="entry name" value="RVT_2"/>
    <property type="match status" value="1"/>
</dbReference>
<dbReference type="InterPro" id="IPR043502">
    <property type="entry name" value="DNA/RNA_pol_sf"/>
</dbReference>
<sequence>MDMKFAFLNGVLEKEIYVEQLACYVKRGQENKVYRLKKTLYGLKQVPRTWYTCIDSYFVNRGFQICLYEYTLYIKFNSSGDVLIVCLYVDDLIFTSNNVKLFSEFREVMISHFEMTDLGLMSSFFCIEVCQMDCGIFIFQKKYAGDILKKFKMDTTKLIMTPIKEKLKLTKDGIGDFVDTTYFRRLVGSLKYLTSTRLDITFGVGLISRFMESPR</sequence>
<dbReference type="InterPro" id="IPR013103">
    <property type="entry name" value="RVT_2"/>
</dbReference>
<dbReference type="Proteomes" id="UP001630127">
    <property type="component" value="Unassembled WGS sequence"/>
</dbReference>
<protein>
    <recommendedName>
        <fullName evidence="1">Reverse transcriptase Ty1/copia-type domain-containing protein</fullName>
    </recommendedName>
</protein>
<proteinExistence type="predicted"/>
<evidence type="ECO:0000313" key="2">
    <source>
        <dbReference type="EMBL" id="KAL3508851.1"/>
    </source>
</evidence>
<gene>
    <name evidence="2" type="ORF">ACH5RR_028252</name>
</gene>
<keyword evidence="3" id="KW-1185">Reference proteome</keyword>
<feature type="domain" description="Reverse transcriptase Ty1/copia-type" evidence="1">
    <location>
        <begin position="1"/>
        <end position="164"/>
    </location>
</feature>
<evidence type="ECO:0000259" key="1">
    <source>
        <dbReference type="Pfam" id="PF07727"/>
    </source>
</evidence>
<accession>A0ABD2YN71</accession>
<dbReference type="AlphaFoldDB" id="A0ABD2YN71"/>
<evidence type="ECO:0000313" key="3">
    <source>
        <dbReference type="Proteomes" id="UP001630127"/>
    </source>
</evidence>
<comment type="caution">
    <text evidence="2">The sequence shown here is derived from an EMBL/GenBank/DDBJ whole genome shotgun (WGS) entry which is preliminary data.</text>
</comment>